<dbReference type="SUPFAM" id="SSF143081">
    <property type="entry name" value="BB1717-like"/>
    <property type="match status" value="1"/>
</dbReference>
<dbReference type="Gene3D" id="3.90.1680.10">
    <property type="entry name" value="SOS response associated peptidase-like"/>
    <property type="match status" value="1"/>
</dbReference>
<dbReference type="InterPro" id="IPR036590">
    <property type="entry name" value="SRAP-like"/>
</dbReference>
<organism evidence="10 11">
    <name type="scientific">Devosia insulae DS-56</name>
    <dbReference type="NCBI Taxonomy" id="1116389"/>
    <lineage>
        <taxon>Bacteria</taxon>
        <taxon>Pseudomonadati</taxon>
        <taxon>Pseudomonadota</taxon>
        <taxon>Alphaproteobacteria</taxon>
        <taxon>Hyphomicrobiales</taxon>
        <taxon>Devosiaceae</taxon>
        <taxon>Devosia</taxon>
    </lineage>
</organism>
<gene>
    <name evidence="10" type="ORF">VW23_023615</name>
</gene>
<dbReference type="PANTHER" id="PTHR13604">
    <property type="entry name" value="DC12-RELATED"/>
    <property type="match status" value="1"/>
</dbReference>
<keyword evidence="5" id="KW-0190">Covalent protein-DNA linkage</keyword>
<dbReference type="AlphaFoldDB" id="A0A1E5XMX2"/>
<evidence type="ECO:0000256" key="6">
    <source>
        <dbReference type="ARBA" id="ARBA00023125"/>
    </source>
</evidence>
<comment type="similarity">
    <text evidence="1 8">Belongs to the SOS response-associated peptidase family.</text>
</comment>
<dbReference type="RefSeq" id="WP_069910819.1">
    <property type="nucleotide sequence ID" value="NZ_LAJE02000244.1"/>
</dbReference>
<proteinExistence type="inferred from homology"/>
<dbReference type="InterPro" id="IPR003738">
    <property type="entry name" value="SRAP"/>
</dbReference>
<keyword evidence="4 8" id="KW-0378">Hydrolase</keyword>
<feature type="region of interest" description="Disordered" evidence="9">
    <location>
        <begin position="228"/>
        <end position="251"/>
    </location>
</feature>
<dbReference type="GO" id="GO:0106300">
    <property type="term" value="P:protein-DNA covalent cross-linking repair"/>
    <property type="evidence" value="ECO:0007669"/>
    <property type="project" value="InterPro"/>
</dbReference>
<dbReference type="OrthoDB" id="9782620at2"/>
<dbReference type="EMBL" id="LAJE02000244">
    <property type="protein sequence ID" value="OEO29929.1"/>
    <property type="molecule type" value="Genomic_DNA"/>
</dbReference>
<dbReference type="GO" id="GO:0008233">
    <property type="term" value="F:peptidase activity"/>
    <property type="evidence" value="ECO:0007669"/>
    <property type="project" value="UniProtKB-KW"/>
</dbReference>
<sequence length="251" mass="27929">MCGRYATTLPPEMMVELFNLLNQIDFPPRYNITPTQPIAVVWEQSGRRTIQLVRWGFVPNWVKDPREFSLLINARAETMAEKPSFRDAVRHSRCIVPASGYYEWMKGPDGKRQPYYITMEDDSPMIFAGLYSNWAGPNGEEIDTACIVTVEPNLEISSVYDRMPAMLTGDAIDMWLNTRDFDIAAARQLALPLPPGALKYHPVSKAVGRADIDGPELIRPISPEEAEAEAAAAAKPKKKVAAGGSGQLDLF</sequence>
<dbReference type="Pfam" id="PF02586">
    <property type="entry name" value="SRAP"/>
    <property type="match status" value="1"/>
</dbReference>
<evidence type="ECO:0000256" key="3">
    <source>
        <dbReference type="ARBA" id="ARBA00022763"/>
    </source>
</evidence>
<name>A0A1E5XMX2_9HYPH</name>
<keyword evidence="3" id="KW-0227">DNA damage</keyword>
<dbReference type="PANTHER" id="PTHR13604:SF0">
    <property type="entry name" value="ABASIC SITE PROCESSING PROTEIN HMCES"/>
    <property type="match status" value="1"/>
</dbReference>
<evidence type="ECO:0000256" key="7">
    <source>
        <dbReference type="ARBA" id="ARBA00023239"/>
    </source>
</evidence>
<evidence type="ECO:0000256" key="5">
    <source>
        <dbReference type="ARBA" id="ARBA00023124"/>
    </source>
</evidence>
<accession>A0A1E5XMX2</accession>
<dbReference type="GO" id="GO:0006508">
    <property type="term" value="P:proteolysis"/>
    <property type="evidence" value="ECO:0007669"/>
    <property type="project" value="UniProtKB-KW"/>
</dbReference>
<evidence type="ECO:0000256" key="4">
    <source>
        <dbReference type="ARBA" id="ARBA00022801"/>
    </source>
</evidence>
<evidence type="ECO:0000256" key="9">
    <source>
        <dbReference type="SAM" id="MobiDB-lite"/>
    </source>
</evidence>
<keyword evidence="11" id="KW-1185">Reference proteome</keyword>
<comment type="caution">
    <text evidence="10">The sequence shown here is derived from an EMBL/GenBank/DDBJ whole genome shotgun (WGS) entry which is preliminary data.</text>
</comment>
<dbReference type="EC" id="3.4.-.-" evidence="8"/>
<keyword evidence="6" id="KW-0238">DNA-binding</keyword>
<dbReference type="GO" id="GO:0016829">
    <property type="term" value="F:lyase activity"/>
    <property type="evidence" value="ECO:0007669"/>
    <property type="project" value="UniProtKB-KW"/>
</dbReference>
<keyword evidence="2 8" id="KW-0645">Protease</keyword>
<reference evidence="10 11" key="1">
    <citation type="journal article" date="2015" name="Genome Announc.">
        <title>Genome Assemblies of Three Soil-Associated Devosia species: D. insulae, D. limi, and D. soli.</title>
        <authorList>
            <person name="Hassan Y.I."/>
            <person name="Lepp D."/>
            <person name="Zhou T."/>
        </authorList>
    </citation>
    <scope>NUCLEOTIDE SEQUENCE [LARGE SCALE GENOMIC DNA]</scope>
    <source>
        <strain evidence="10 11">DS-56</strain>
    </source>
</reference>
<evidence type="ECO:0000256" key="2">
    <source>
        <dbReference type="ARBA" id="ARBA00022670"/>
    </source>
</evidence>
<dbReference type="Proteomes" id="UP000095463">
    <property type="component" value="Unassembled WGS sequence"/>
</dbReference>
<evidence type="ECO:0000256" key="1">
    <source>
        <dbReference type="ARBA" id="ARBA00008136"/>
    </source>
</evidence>
<keyword evidence="7" id="KW-0456">Lyase</keyword>
<evidence type="ECO:0000256" key="8">
    <source>
        <dbReference type="RuleBase" id="RU364100"/>
    </source>
</evidence>
<evidence type="ECO:0000313" key="10">
    <source>
        <dbReference type="EMBL" id="OEO29929.1"/>
    </source>
</evidence>
<protein>
    <recommendedName>
        <fullName evidence="8">Abasic site processing protein</fullName>
        <ecNumber evidence="8">3.4.-.-</ecNumber>
    </recommendedName>
</protein>
<evidence type="ECO:0000313" key="11">
    <source>
        <dbReference type="Proteomes" id="UP000095463"/>
    </source>
</evidence>
<dbReference type="GO" id="GO:0003697">
    <property type="term" value="F:single-stranded DNA binding"/>
    <property type="evidence" value="ECO:0007669"/>
    <property type="project" value="InterPro"/>
</dbReference>